<dbReference type="AlphaFoldDB" id="A0A5C3L395"/>
<keyword evidence="2" id="KW-0472">Membrane</keyword>
<gene>
    <name evidence="3" type="ORF">FA15DRAFT_666533</name>
</gene>
<feature type="compositionally biased region" description="Low complexity" evidence="1">
    <location>
        <begin position="250"/>
        <end position="282"/>
    </location>
</feature>
<protein>
    <submittedName>
        <fullName evidence="3">Uncharacterized protein</fullName>
    </submittedName>
</protein>
<dbReference type="EMBL" id="ML210166">
    <property type="protein sequence ID" value="TFK27240.1"/>
    <property type="molecule type" value="Genomic_DNA"/>
</dbReference>
<keyword evidence="2" id="KW-1133">Transmembrane helix</keyword>
<keyword evidence="2" id="KW-0812">Transmembrane</keyword>
<keyword evidence="4" id="KW-1185">Reference proteome</keyword>
<sequence length="332" mass="34658">MSSASPTPSQTSNTRQNANPRLQPSPVYTFLATLVLLLSVSAAIVIRSFVLRRRHRLMVEEAIRNGTWVPSAQSRAPRVDLSKKPVLWEAYMVSNEKDLSGSGFYGGTPMHLANDDAREWDAIKPVSAAYLVPAQPSPSSVNKTESGSATDQPRGAPPTSESRFRIARAGSLLRSIGSGVREMLGFGRGSSMSIGPNGSQGDGGGNDGGASGQSNGETNPPTCGPDGGPPVIRVSVLISMPRPPKPGSPPIASSSTASSSSTSGVLGSTNSHPLSPELQQRPPDQDDEEPLPLMEMGVAELVVIDHEAEARADALSSHNAKARDSASMTGEA</sequence>
<feature type="compositionally biased region" description="Polar residues" evidence="1">
    <location>
        <begin position="137"/>
        <end position="151"/>
    </location>
</feature>
<feature type="region of interest" description="Disordered" evidence="1">
    <location>
        <begin position="187"/>
        <end position="298"/>
    </location>
</feature>
<dbReference type="Proteomes" id="UP000307440">
    <property type="component" value="Unassembled WGS sequence"/>
</dbReference>
<accession>A0A5C3L395</accession>
<evidence type="ECO:0000313" key="3">
    <source>
        <dbReference type="EMBL" id="TFK27240.1"/>
    </source>
</evidence>
<evidence type="ECO:0000256" key="1">
    <source>
        <dbReference type="SAM" id="MobiDB-lite"/>
    </source>
</evidence>
<feature type="compositionally biased region" description="Gly residues" evidence="1">
    <location>
        <begin position="198"/>
        <end position="211"/>
    </location>
</feature>
<proteinExistence type="predicted"/>
<organism evidence="3 4">
    <name type="scientific">Coprinopsis marcescibilis</name>
    <name type="common">Agaric fungus</name>
    <name type="synonym">Psathyrella marcescibilis</name>
    <dbReference type="NCBI Taxonomy" id="230819"/>
    <lineage>
        <taxon>Eukaryota</taxon>
        <taxon>Fungi</taxon>
        <taxon>Dikarya</taxon>
        <taxon>Basidiomycota</taxon>
        <taxon>Agaricomycotina</taxon>
        <taxon>Agaricomycetes</taxon>
        <taxon>Agaricomycetidae</taxon>
        <taxon>Agaricales</taxon>
        <taxon>Agaricineae</taxon>
        <taxon>Psathyrellaceae</taxon>
        <taxon>Coprinopsis</taxon>
    </lineage>
</organism>
<name>A0A5C3L395_COPMA</name>
<feature type="transmembrane region" description="Helical" evidence="2">
    <location>
        <begin position="27"/>
        <end position="50"/>
    </location>
</feature>
<feature type="region of interest" description="Disordered" evidence="1">
    <location>
        <begin position="1"/>
        <end position="22"/>
    </location>
</feature>
<evidence type="ECO:0000256" key="2">
    <source>
        <dbReference type="SAM" id="Phobius"/>
    </source>
</evidence>
<feature type="region of interest" description="Disordered" evidence="1">
    <location>
        <begin position="133"/>
        <end position="165"/>
    </location>
</feature>
<dbReference type="OrthoDB" id="2683906at2759"/>
<reference evidence="3 4" key="1">
    <citation type="journal article" date="2019" name="Nat. Ecol. Evol.">
        <title>Megaphylogeny resolves global patterns of mushroom evolution.</title>
        <authorList>
            <person name="Varga T."/>
            <person name="Krizsan K."/>
            <person name="Foldi C."/>
            <person name="Dima B."/>
            <person name="Sanchez-Garcia M."/>
            <person name="Sanchez-Ramirez S."/>
            <person name="Szollosi G.J."/>
            <person name="Szarkandi J.G."/>
            <person name="Papp V."/>
            <person name="Albert L."/>
            <person name="Andreopoulos W."/>
            <person name="Angelini C."/>
            <person name="Antonin V."/>
            <person name="Barry K.W."/>
            <person name="Bougher N.L."/>
            <person name="Buchanan P."/>
            <person name="Buyck B."/>
            <person name="Bense V."/>
            <person name="Catcheside P."/>
            <person name="Chovatia M."/>
            <person name="Cooper J."/>
            <person name="Damon W."/>
            <person name="Desjardin D."/>
            <person name="Finy P."/>
            <person name="Geml J."/>
            <person name="Haridas S."/>
            <person name="Hughes K."/>
            <person name="Justo A."/>
            <person name="Karasinski D."/>
            <person name="Kautmanova I."/>
            <person name="Kiss B."/>
            <person name="Kocsube S."/>
            <person name="Kotiranta H."/>
            <person name="LaButti K.M."/>
            <person name="Lechner B.E."/>
            <person name="Liimatainen K."/>
            <person name="Lipzen A."/>
            <person name="Lukacs Z."/>
            <person name="Mihaltcheva S."/>
            <person name="Morgado L.N."/>
            <person name="Niskanen T."/>
            <person name="Noordeloos M.E."/>
            <person name="Ohm R.A."/>
            <person name="Ortiz-Santana B."/>
            <person name="Ovrebo C."/>
            <person name="Racz N."/>
            <person name="Riley R."/>
            <person name="Savchenko A."/>
            <person name="Shiryaev A."/>
            <person name="Soop K."/>
            <person name="Spirin V."/>
            <person name="Szebenyi C."/>
            <person name="Tomsovsky M."/>
            <person name="Tulloss R.E."/>
            <person name="Uehling J."/>
            <person name="Grigoriev I.V."/>
            <person name="Vagvolgyi C."/>
            <person name="Papp T."/>
            <person name="Martin F.M."/>
            <person name="Miettinen O."/>
            <person name="Hibbett D.S."/>
            <person name="Nagy L.G."/>
        </authorList>
    </citation>
    <scope>NUCLEOTIDE SEQUENCE [LARGE SCALE GENOMIC DNA]</scope>
    <source>
        <strain evidence="3 4">CBS 121175</strain>
    </source>
</reference>
<evidence type="ECO:0000313" key="4">
    <source>
        <dbReference type="Proteomes" id="UP000307440"/>
    </source>
</evidence>
<feature type="region of interest" description="Disordered" evidence="1">
    <location>
        <begin position="310"/>
        <end position="332"/>
    </location>
</feature>